<keyword evidence="4" id="KW-0804">Transcription</keyword>
<dbReference type="RefSeq" id="WP_074771401.1">
    <property type="nucleotide sequence ID" value="NZ_FNKP01000003.1"/>
</dbReference>
<dbReference type="Gene3D" id="1.10.10.10">
    <property type="entry name" value="Winged helix-like DNA-binding domain superfamily/Winged helix DNA-binding domain"/>
    <property type="match status" value="1"/>
</dbReference>
<protein>
    <submittedName>
        <fullName evidence="6">Transcriptional regulator, LysR family</fullName>
    </submittedName>
</protein>
<evidence type="ECO:0000313" key="6">
    <source>
        <dbReference type="EMBL" id="SDR48190.1"/>
    </source>
</evidence>
<keyword evidence="3" id="KW-0238">DNA-binding</keyword>
<sequence>MDMRHLRSFVAVAEELSFSRAAERLHMSQPPLSQHIKSLEEEMGVTLLARTRREVRLTDAGAVFLQESRVLLGQLRVAINATVRTAQSDAGVLRLGVATSALFGVMPRFLDLMRTTFPHVDVSVSDMQSKDQVIAVAQGTLDIGIVHVQPDRMKLHHMPIFSEPLAAVLPEGHRLADSTDFSLSDLAIEPMIALSREHGPAVFDAVVASCIDAGFSPEFKHMARNPLIIFQMVRLGFGVSVVPLSYAHSAFPGLCFRELRPTEGRVRMEAIWSDKRASALTLQVTKRILPQLTESLQQAVAP</sequence>
<reference evidence="7" key="1">
    <citation type="submission" date="2016-10" db="EMBL/GenBank/DDBJ databases">
        <authorList>
            <person name="Varghese N."/>
        </authorList>
    </citation>
    <scope>NUCLEOTIDE SEQUENCE [LARGE SCALE GENOMIC DNA]</scope>
    <source>
        <strain evidence="7">GAS106B</strain>
    </source>
</reference>
<dbReference type="EMBL" id="FNKP01000003">
    <property type="protein sequence ID" value="SDR48190.1"/>
    <property type="molecule type" value="Genomic_DNA"/>
</dbReference>
<dbReference type="Proteomes" id="UP000183487">
    <property type="component" value="Unassembled WGS sequence"/>
</dbReference>
<dbReference type="GO" id="GO:0003677">
    <property type="term" value="F:DNA binding"/>
    <property type="evidence" value="ECO:0007669"/>
    <property type="project" value="UniProtKB-KW"/>
</dbReference>
<proteinExistence type="inferred from homology"/>
<dbReference type="InterPro" id="IPR036388">
    <property type="entry name" value="WH-like_DNA-bd_sf"/>
</dbReference>
<dbReference type="PROSITE" id="PS50931">
    <property type="entry name" value="HTH_LYSR"/>
    <property type="match status" value="1"/>
</dbReference>
<dbReference type="SUPFAM" id="SSF53850">
    <property type="entry name" value="Periplasmic binding protein-like II"/>
    <property type="match status" value="1"/>
</dbReference>
<dbReference type="InterPro" id="IPR005119">
    <property type="entry name" value="LysR_subst-bd"/>
</dbReference>
<keyword evidence="2" id="KW-0805">Transcription regulation</keyword>
<feature type="domain" description="HTH lysR-type" evidence="5">
    <location>
        <begin position="1"/>
        <end position="58"/>
    </location>
</feature>
<dbReference type="InterPro" id="IPR036390">
    <property type="entry name" value="WH_DNA-bd_sf"/>
</dbReference>
<name>A0A1H1JEM3_9BURK</name>
<dbReference type="Pfam" id="PF00126">
    <property type="entry name" value="HTH_1"/>
    <property type="match status" value="1"/>
</dbReference>
<evidence type="ECO:0000256" key="1">
    <source>
        <dbReference type="ARBA" id="ARBA00009437"/>
    </source>
</evidence>
<dbReference type="SUPFAM" id="SSF46785">
    <property type="entry name" value="Winged helix' DNA-binding domain"/>
    <property type="match status" value="1"/>
</dbReference>
<evidence type="ECO:0000259" key="5">
    <source>
        <dbReference type="PROSITE" id="PS50931"/>
    </source>
</evidence>
<dbReference type="PRINTS" id="PR00039">
    <property type="entry name" value="HTHLYSR"/>
</dbReference>
<dbReference type="PANTHER" id="PTHR30346">
    <property type="entry name" value="TRANSCRIPTIONAL DUAL REGULATOR HCAR-RELATED"/>
    <property type="match status" value="1"/>
</dbReference>
<comment type="similarity">
    <text evidence="1">Belongs to the LysR transcriptional regulatory family.</text>
</comment>
<dbReference type="Gene3D" id="3.40.190.10">
    <property type="entry name" value="Periplasmic binding protein-like II"/>
    <property type="match status" value="2"/>
</dbReference>
<dbReference type="OrthoDB" id="9157176at2"/>
<keyword evidence="7" id="KW-1185">Reference proteome</keyword>
<dbReference type="InterPro" id="IPR000847">
    <property type="entry name" value="LysR_HTH_N"/>
</dbReference>
<evidence type="ECO:0000256" key="4">
    <source>
        <dbReference type="ARBA" id="ARBA00023163"/>
    </source>
</evidence>
<dbReference type="PANTHER" id="PTHR30346:SF17">
    <property type="entry name" value="LYSR FAMILY TRANSCRIPTIONAL REGULATOR"/>
    <property type="match status" value="1"/>
</dbReference>
<dbReference type="FunFam" id="1.10.10.10:FF:000001">
    <property type="entry name" value="LysR family transcriptional regulator"/>
    <property type="match status" value="1"/>
</dbReference>
<gene>
    <name evidence="6" type="ORF">SAMN05443245_6158</name>
</gene>
<accession>A0A1H1JEM3</accession>
<dbReference type="GO" id="GO:0032993">
    <property type="term" value="C:protein-DNA complex"/>
    <property type="evidence" value="ECO:0007669"/>
    <property type="project" value="TreeGrafter"/>
</dbReference>
<organism evidence="6 7">
    <name type="scientific">Paraburkholderia fungorum</name>
    <dbReference type="NCBI Taxonomy" id="134537"/>
    <lineage>
        <taxon>Bacteria</taxon>
        <taxon>Pseudomonadati</taxon>
        <taxon>Pseudomonadota</taxon>
        <taxon>Betaproteobacteria</taxon>
        <taxon>Burkholderiales</taxon>
        <taxon>Burkholderiaceae</taxon>
        <taxon>Paraburkholderia</taxon>
    </lineage>
</organism>
<dbReference type="GO" id="GO:0003700">
    <property type="term" value="F:DNA-binding transcription factor activity"/>
    <property type="evidence" value="ECO:0007669"/>
    <property type="project" value="InterPro"/>
</dbReference>
<evidence type="ECO:0000256" key="2">
    <source>
        <dbReference type="ARBA" id="ARBA00023015"/>
    </source>
</evidence>
<dbReference type="Pfam" id="PF03466">
    <property type="entry name" value="LysR_substrate"/>
    <property type="match status" value="1"/>
</dbReference>
<evidence type="ECO:0000256" key="3">
    <source>
        <dbReference type="ARBA" id="ARBA00023125"/>
    </source>
</evidence>
<evidence type="ECO:0000313" key="7">
    <source>
        <dbReference type="Proteomes" id="UP000183487"/>
    </source>
</evidence>
<dbReference type="AlphaFoldDB" id="A0A1H1JEM3"/>